<evidence type="ECO:0000313" key="2">
    <source>
        <dbReference type="EMBL" id="KAB1440576.1"/>
    </source>
</evidence>
<reference evidence="2 3" key="1">
    <citation type="submission" date="2019-09" db="EMBL/GenBank/DDBJ databases">
        <authorList>
            <person name="Valk L.C."/>
        </authorList>
    </citation>
    <scope>NUCLEOTIDE SEQUENCE [LARGE SCALE GENOMIC DNA]</scope>
    <source>
        <strain evidence="2">GalUA</strain>
    </source>
</reference>
<organism evidence="2 3">
    <name type="scientific">Candidatus Galacturonatibacter soehngenii</name>
    <dbReference type="NCBI Taxonomy" id="2307010"/>
    <lineage>
        <taxon>Bacteria</taxon>
        <taxon>Bacillati</taxon>
        <taxon>Bacillota</taxon>
        <taxon>Clostridia</taxon>
        <taxon>Lachnospirales</taxon>
        <taxon>Lachnospiraceae</taxon>
        <taxon>Candidatus Galacturonatibacter</taxon>
    </lineage>
</organism>
<keyword evidence="3" id="KW-1185">Reference proteome</keyword>
<gene>
    <name evidence="2" type="ORF">F7O84_01735</name>
</gene>
<dbReference type="AlphaFoldDB" id="A0A7V7QNH1"/>
<evidence type="ECO:0000256" key="1">
    <source>
        <dbReference type="SAM" id="Phobius"/>
    </source>
</evidence>
<comment type="caution">
    <text evidence="2">The sequence shown here is derived from an EMBL/GenBank/DDBJ whole genome shotgun (WGS) entry which is preliminary data.</text>
</comment>
<evidence type="ECO:0000313" key="3">
    <source>
        <dbReference type="Proteomes" id="UP000461768"/>
    </source>
</evidence>
<dbReference type="RefSeq" id="WP_151141158.1">
    <property type="nucleotide sequence ID" value="NZ_WAGX01000003.1"/>
</dbReference>
<accession>A0A7V7QNH1</accession>
<feature type="transmembrane region" description="Helical" evidence="1">
    <location>
        <begin position="29"/>
        <end position="48"/>
    </location>
</feature>
<keyword evidence="1" id="KW-1133">Transmembrane helix</keyword>
<proteinExistence type="predicted"/>
<sequence length="223" mass="25874">MSFKEQIQIEKEKLSKMTVKEKIDYIWEYYKYWIIGIAASLFLIYGIVDAQIENSKPTYLYVTMVNSNMVSSGETTLMDDFAEFAQIDQTKTKLNLDTSIQMKTDMSDEYSMNSSAKMFAQFAAKTIDATIMNKDMIDFFVDKDAFADLKTILPTDFYEKHKDRFITGTDSEGNPFMCAMDISDSKIFQETNSYAETPYYSIIVNTQNQENSIQFLEYLYSKN</sequence>
<protein>
    <submittedName>
        <fullName evidence="2">Uncharacterized protein</fullName>
    </submittedName>
</protein>
<dbReference type="OrthoDB" id="1925387at2"/>
<keyword evidence="1" id="KW-0812">Transmembrane</keyword>
<name>A0A7V7QNH1_9FIRM</name>
<keyword evidence="1" id="KW-0472">Membrane</keyword>
<reference evidence="2 3" key="2">
    <citation type="submission" date="2020-02" db="EMBL/GenBank/DDBJ databases">
        <title>Candidatus Galacturonibacter soehngenii shows hetero-acetogenic catabolism of galacturonic acid but lacks a canonical carbon monoxide dehydrogenase/acetyl-CoA synthase complex.</title>
        <authorList>
            <person name="Diender M."/>
            <person name="Stouten G.R."/>
            <person name="Petersen J.F."/>
            <person name="Nielsen P.H."/>
            <person name="Dueholm M.S."/>
            <person name="Pronk J.T."/>
            <person name="Van Loosdrecht M.C.M."/>
        </authorList>
    </citation>
    <scope>NUCLEOTIDE SEQUENCE [LARGE SCALE GENOMIC DNA]</scope>
    <source>
        <strain evidence="2">GalUA</strain>
    </source>
</reference>
<dbReference type="EMBL" id="WAGX01000003">
    <property type="protein sequence ID" value="KAB1440576.1"/>
    <property type="molecule type" value="Genomic_DNA"/>
</dbReference>
<dbReference type="Proteomes" id="UP000461768">
    <property type="component" value="Unassembled WGS sequence"/>
</dbReference>